<keyword evidence="7" id="KW-1185">Reference proteome</keyword>
<proteinExistence type="inferred from homology"/>
<comment type="caution">
    <text evidence="6">The sequence shown here is derived from an EMBL/GenBank/DDBJ whole genome shotgun (WGS) entry which is preliminary data.</text>
</comment>
<accession>A0A5J4NA71</accession>
<evidence type="ECO:0000256" key="4">
    <source>
        <dbReference type="ARBA" id="ARBA00022490"/>
    </source>
</evidence>
<gene>
    <name evidence="6" type="ORF">DEA37_0009827</name>
</gene>
<protein>
    <recommendedName>
        <fullName evidence="3">KIF-binding protein</fullName>
    </recommendedName>
</protein>
<reference evidence="6 7" key="1">
    <citation type="journal article" date="2019" name="Gigascience">
        <title>Whole-genome sequence of the oriental lung fluke Paragonimus westermani.</title>
        <authorList>
            <person name="Oey H."/>
            <person name="Zakrzewski M."/>
            <person name="Narain K."/>
            <person name="Devi K.R."/>
            <person name="Agatsuma T."/>
            <person name="Nawaratna S."/>
            <person name="Gobert G.N."/>
            <person name="Jones M.K."/>
            <person name="Ragan M.A."/>
            <person name="McManus D.P."/>
            <person name="Krause L."/>
        </authorList>
    </citation>
    <scope>NUCLEOTIDE SEQUENCE [LARGE SCALE GENOMIC DNA]</scope>
    <source>
        <strain evidence="6 7">IND2009</strain>
    </source>
</reference>
<dbReference type="Pfam" id="PF12309">
    <property type="entry name" value="KBP_C"/>
    <property type="match status" value="1"/>
</dbReference>
<evidence type="ECO:0000256" key="2">
    <source>
        <dbReference type="ARBA" id="ARBA00010305"/>
    </source>
</evidence>
<dbReference type="GO" id="GO:0005856">
    <property type="term" value="C:cytoskeleton"/>
    <property type="evidence" value="ECO:0007669"/>
    <property type="project" value="UniProtKB-SubCell"/>
</dbReference>
<evidence type="ECO:0000256" key="1">
    <source>
        <dbReference type="ARBA" id="ARBA00004245"/>
    </source>
</evidence>
<evidence type="ECO:0000256" key="5">
    <source>
        <dbReference type="ARBA" id="ARBA00023212"/>
    </source>
</evidence>
<dbReference type="EMBL" id="QNGE01005097">
    <property type="protein sequence ID" value="KAA3672280.1"/>
    <property type="molecule type" value="Genomic_DNA"/>
</dbReference>
<comment type="subcellular location">
    <subcellularLocation>
        <location evidence="1">Cytoplasm</location>
        <location evidence="1">Cytoskeleton</location>
    </subcellularLocation>
</comment>
<keyword evidence="5" id="KW-0206">Cytoskeleton</keyword>
<keyword evidence="4" id="KW-0963">Cytoplasm</keyword>
<dbReference type="Proteomes" id="UP000324629">
    <property type="component" value="Unassembled WGS sequence"/>
</dbReference>
<evidence type="ECO:0000313" key="6">
    <source>
        <dbReference type="EMBL" id="KAA3672280.1"/>
    </source>
</evidence>
<dbReference type="AlphaFoldDB" id="A0A5J4NA71"/>
<organism evidence="6 7">
    <name type="scientific">Paragonimus westermani</name>
    <dbReference type="NCBI Taxonomy" id="34504"/>
    <lineage>
        <taxon>Eukaryota</taxon>
        <taxon>Metazoa</taxon>
        <taxon>Spiralia</taxon>
        <taxon>Lophotrochozoa</taxon>
        <taxon>Platyhelminthes</taxon>
        <taxon>Trematoda</taxon>
        <taxon>Digenea</taxon>
        <taxon>Plagiorchiida</taxon>
        <taxon>Troglotremata</taxon>
        <taxon>Troglotrematidae</taxon>
        <taxon>Paragonimus</taxon>
    </lineage>
</organism>
<evidence type="ECO:0000313" key="7">
    <source>
        <dbReference type="Proteomes" id="UP000324629"/>
    </source>
</evidence>
<evidence type="ECO:0000256" key="3">
    <source>
        <dbReference type="ARBA" id="ARBA00016840"/>
    </source>
</evidence>
<dbReference type="PANTHER" id="PTHR46321:SF1">
    <property type="entry name" value="KIF-BINDING PROTEIN"/>
    <property type="match status" value="1"/>
</dbReference>
<sequence>MLQLQQFLEVNTPILSELRNLELIRIKLPSPTSRISLLTRRIYIELLTQFDETFPKLCTSVHFLHWAFIRTRIANTFLECSEPNKAYEWLHVILANSKEISAIHSVIHKLQHPVQSPVTKSVVYDKSELILFNLLAGLLQTLFNLLAASAYCKRRVTSEPSNTTRDSTLLTHTDAITSLDWLQCAKRVHELYVEHNSPYTGPTFWETIVLKDLIYQIGGDVSIEESDMDWLPKRPTPERLFFEHGYTNTIFLLAQAYQLADEPVHAAVCCQLTLSRQLSFAQPLKELAQFAKSFPNRSRPRAVSARRSKDVNQSIFGQMRRRFACYVSFAVQPFDPVEWATNAAALSNYYLSSEEGNGYYYATLECLVSACAIIDRADVLHPDVTRKSASCLHPSRNHPHVTDKEQKARANIYRGLGLFGLSLLEKGSIAVTENPKLLHERIQTNTNLHAAEDFGAMFQLRLGLFLRRLVSGVNAVGSTSLSLTSKSDSQMKLSPVTANAESASVETYVNMLATCPTTYDAAALVFRLTSHGFSQASEYYTVDEHCSDAVVLGQNLSKAYRLMATFELNESRQCCIHKRRIDLLDRLLRPLSRKHYQLLCRQLMFELAGALTTLRDLKHQAYEHLRDARSESHPHYARKANALARRSLTVYQQFLDTFPRSGSQSLSTEALSEDEFRLVMLAHFYSARLHSKMIPANRTEGISNVSKAFSQYNYVVSLVDSHLRRHPTSTIGQAEEVGIAREMVSLLPVKLNRLARGEHLNE</sequence>
<comment type="similarity">
    <text evidence="2">Belongs to the KIF-binding protein family.</text>
</comment>
<dbReference type="PANTHER" id="PTHR46321">
    <property type="entry name" value="KIF1-BINDING PROTEIN"/>
    <property type="match status" value="1"/>
</dbReference>
<name>A0A5J4NA71_9TREM</name>
<dbReference type="InterPro" id="IPR022083">
    <property type="entry name" value="KBP"/>
</dbReference>